<dbReference type="KEGG" id="pgr:PGTG_22040"/>
<accession>H6QT69</accession>
<gene>
    <name evidence="1" type="ORF">PGTG_22040</name>
</gene>
<dbReference type="EMBL" id="DS178307">
    <property type="protein sequence ID" value="EHS64023.1"/>
    <property type="molecule type" value="Genomic_DNA"/>
</dbReference>
<organism evidence="1 2">
    <name type="scientific">Puccinia graminis f. sp. tritici (strain CRL 75-36-700-3 / race SCCL)</name>
    <name type="common">Black stem rust fungus</name>
    <dbReference type="NCBI Taxonomy" id="418459"/>
    <lineage>
        <taxon>Eukaryota</taxon>
        <taxon>Fungi</taxon>
        <taxon>Dikarya</taxon>
        <taxon>Basidiomycota</taxon>
        <taxon>Pucciniomycotina</taxon>
        <taxon>Pucciniomycetes</taxon>
        <taxon>Pucciniales</taxon>
        <taxon>Pucciniaceae</taxon>
        <taxon>Puccinia</taxon>
    </lineage>
</organism>
<evidence type="ECO:0008006" key="3">
    <source>
        <dbReference type="Google" id="ProtNLM"/>
    </source>
</evidence>
<dbReference type="STRING" id="418459.H6QT69"/>
<dbReference type="GeneID" id="13541990"/>
<dbReference type="SUPFAM" id="SSF56672">
    <property type="entry name" value="DNA/RNA polymerases"/>
    <property type="match status" value="1"/>
</dbReference>
<protein>
    <recommendedName>
        <fullName evidence="3">Reverse transcriptase domain-containing protein</fullName>
    </recommendedName>
</protein>
<reference evidence="2" key="1">
    <citation type="journal article" date="2011" name="Proc. Natl. Acad. Sci. U.S.A.">
        <title>Obligate biotrophy features unraveled by the genomic analysis of rust fungi.</title>
        <authorList>
            <person name="Duplessis S."/>
            <person name="Cuomo C.A."/>
            <person name="Lin Y.-C."/>
            <person name="Aerts A."/>
            <person name="Tisserant E."/>
            <person name="Veneault-Fourrey C."/>
            <person name="Joly D.L."/>
            <person name="Hacquard S."/>
            <person name="Amselem J."/>
            <person name="Cantarel B.L."/>
            <person name="Chiu R."/>
            <person name="Coutinho P.M."/>
            <person name="Feau N."/>
            <person name="Field M."/>
            <person name="Frey P."/>
            <person name="Gelhaye E."/>
            <person name="Goldberg J."/>
            <person name="Grabherr M.G."/>
            <person name="Kodira C.D."/>
            <person name="Kohler A."/>
            <person name="Kuees U."/>
            <person name="Lindquist E.A."/>
            <person name="Lucas S.M."/>
            <person name="Mago R."/>
            <person name="Mauceli E."/>
            <person name="Morin E."/>
            <person name="Murat C."/>
            <person name="Pangilinan J.L."/>
            <person name="Park R."/>
            <person name="Pearson M."/>
            <person name="Quesneville H."/>
            <person name="Rouhier N."/>
            <person name="Sakthikumar S."/>
            <person name="Salamov A.A."/>
            <person name="Schmutz J."/>
            <person name="Selles B."/>
            <person name="Shapiro H."/>
            <person name="Tanguay P."/>
            <person name="Tuskan G.A."/>
            <person name="Henrissat B."/>
            <person name="Van de Peer Y."/>
            <person name="Rouze P."/>
            <person name="Ellis J.G."/>
            <person name="Dodds P.N."/>
            <person name="Schein J.E."/>
            <person name="Zhong S."/>
            <person name="Hamelin R.C."/>
            <person name="Grigoriev I.V."/>
            <person name="Szabo L.J."/>
            <person name="Martin F."/>
        </authorList>
    </citation>
    <scope>NUCLEOTIDE SEQUENCE [LARGE SCALE GENOMIC DNA]</scope>
    <source>
        <strain evidence="2">CRL 75-36-700-3 / race SCCL</strain>
    </source>
</reference>
<dbReference type="PANTHER" id="PTHR33050:SF7">
    <property type="entry name" value="RIBONUCLEASE H"/>
    <property type="match status" value="1"/>
</dbReference>
<evidence type="ECO:0000313" key="1">
    <source>
        <dbReference type="EMBL" id="EHS64023.1"/>
    </source>
</evidence>
<dbReference type="OrthoDB" id="2505930at2759"/>
<dbReference type="InterPro" id="IPR052055">
    <property type="entry name" value="Hepadnavirus_pol/RT"/>
</dbReference>
<keyword evidence="2" id="KW-1185">Reference proteome</keyword>
<dbReference type="HOGENOM" id="CLU_003292_8_2_1"/>
<sequence>MRPINNLSFPKKDLTIPSVNSFVNKSDFETTWDDFNVVANFFRSNSGPFELALFDWEKAYRQIPTKMDQWPFLMVKDLEGGLYIDTRITFGGVAGCGSFGIPADAWKKVMSYEFDVTRIFRWVDDNLFIKRPTATFGIKDVVKRSLALGVQTNEEKCADFSDEQKFIGFVWNGRDSTVRLPTNKLDLRKKQIEEFLVPRAEFKFNDAEVLAGRLTHVSYLLPQLRAYIRGIYRWMNEWKKPFATRTVPEDVVSDLKFWLETLSSFKNARLVHSNKPVEVNWVGDASTSFGIGVLIGNRWSQFRLKETWRDSVPARGIAWLETVAIRLGVLMLLELGLVAQGSNYIVWTDNTVTEATLTSKKSKDAFVNEEWKIIQAFLIEHQVDCTPKRVISKENRADALSRGIQSPHIKETRVWLTIPIDLIPFLFHA</sequence>
<dbReference type="PANTHER" id="PTHR33050">
    <property type="entry name" value="REVERSE TRANSCRIPTASE DOMAIN-CONTAINING PROTEIN"/>
    <property type="match status" value="1"/>
</dbReference>
<dbReference type="AlphaFoldDB" id="H6QT69"/>
<dbReference type="Proteomes" id="UP000008783">
    <property type="component" value="Unassembled WGS sequence"/>
</dbReference>
<proteinExistence type="predicted"/>
<dbReference type="InterPro" id="IPR043502">
    <property type="entry name" value="DNA/RNA_pol_sf"/>
</dbReference>
<dbReference type="VEuPathDB" id="FungiDB:PGTG_22040"/>
<dbReference type="RefSeq" id="XP_003889294.1">
    <property type="nucleotide sequence ID" value="XM_003889245.1"/>
</dbReference>
<evidence type="ECO:0000313" key="2">
    <source>
        <dbReference type="Proteomes" id="UP000008783"/>
    </source>
</evidence>
<dbReference type="InParanoid" id="H6QT69"/>
<name>H6QT69_PUCGT</name>